<accession>A0A384K035</accession>
<reference evidence="4 5" key="1">
    <citation type="journal article" date="2011" name="PLoS Genet.">
        <title>Genomic analysis of the necrotrophic fungal pathogens Sclerotinia sclerotiorum and Botrytis cinerea.</title>
        <authorList>
            <person name="Amselem J."/>
            <person name="Cuomo C.A."/>
            <person name="van Kan J.A."/>
            <person name="Viaud M."/>
            <person name="Benito E.P."/>
            <person name="Couloux A."/>
            <person name="Coutinho P.M."/>
            <person name="de Vries R.P."/>
            <person name="Dyer P.S."/>
            <person name="Fillinger S."/>
            <person name="Fournier E."/>
            <person name="Gout L."/>
            <person name="Hahn M."/>
            <person name="Kohn L."/>
            <person name="Lapalu N."/>
            <person name="Plummer K.M."/>
            <person name="Pradier J.M."/>
            <person name="Quevillon E."/>
            <person name="Sharon A."/>
            <person name="Simon A."/>
            <person name="ten Have A."/>
            <person name="Tudzynski B."/>
            <person name="Tudzynski P."/>
            <person name="Wincker P."/>
            <person name="Andrew M."/>
            <person name="Anthouard V."/>
            <person name="Beever R.E."/>
            <person name="Beffa R."/>
            <person name="Benoit I."/>
            <person name="Bouzid O."/>
            <person name="Brault B."/>
            <person name="Chen Z."/>
            <person name="Choquer M."/>
            <person name="Collemare J."/>
            <person name="Cotton P."/>
            <person name="Danchin E.G."/>
            <person name="Da Silva C."/>
            <person name="Gautier A."/>
            <person name="Giraud C."/>
            <person name="Giraud T."/>
            <person name="Gonzalez C."/>
            <person name="Grossetete S."/>
            <person name="Guldener U."/>
            <person name="Henrissat B."/>
            <person name="Howlett B.J."/>
            <person name="Kodira C."/>
            <person name="Kretschmer M."/>
            <person name="Lappartient A."/>
            <person name="Leroch M."/>
            <person name="Levis C."/>
            <person name="Mauceli E."/>
            <person name="Neuveglise C."/>
            <person name="Oeser B."/>
            <person name="Pearson M."/>
            <person name="Poulain J."/>
            <person name="Poussereau N."/>
            <person name="Quesneville H."/>
            <person name="Rascle C."/>
            <person name="Schumacher J."/>
            <person name="Segurens B."/>
            <person name="Sexton A."/>
            <person name="Silva E."/>
            <person name="Sirven C."/>
            <person name="Soanes D.M."/>
            <person name="Talbot N.J."/>
            <person name="Templeton M."/>
            <person name="Yandava C."/>
            <person name="Yarden O."/>
            <person name="Zeng Q."/>
            <person name="Rollins J.A."/>
            <person name="Lebrun M.H."/>
            <person name="Dickman M."/>
        </authorList>
    </citation>
    <scope>NUCLEOTIDE SEQUENCE [LARGE SCALE GENOMIC DNA]</scope>
    <source>
        <strain evidence="4 5">B05.10</strain>
    </source>
</reference>
<dbReference type="PROSITE" id="PS50013">
    <property type="entry name" value="CHROMO_2"/>
    <property type="match status" value="1"/>
</dbReference>
<sequence length="178" mass="21102">MKTSRKVKKLDDKWTGPYEIIKVYLYSGFIQLLENVRIFPVFHHFLFISVYDAKRFLAQIKINNSESWTKLSRVLEREDSEDESVQKWVFEGILDNHNEDGYHYLVKWRHYAPTWQPALDLKSDEKVVAQYHHLHPEKPGPPKWVLDDPTAKEILLPGTDTVRPPARRSTRQKKVKFS</sequence>
<feature type="domain" description="Chromo" evidence="3">
    <location>
        <begin position="88"/>
        <end position="143"/>
    </location>
</feature>
<dbReference type="InterPro" id="IPR016197">
    <property type="entry name" value="Chromo-like_dom_sf"/>
</dbReference>
<evidence type="ECO:0000313" key="4">
    <source>
        <dbReference type="EMBL" id="ATZ55887.1"/>
    </source>
</evidence>
<comment type="subunit">
    <text evidence="1">Component of the NuA4 histone acetyltransferase complex.</text>
</comment>
<keyword evidence="5" id="KW-1185">Reference proteome</keyword>
<dbReference type="InterPro" id="IPR000953">
    <property type="entry name" value="Chromo/chromo_shadow_dom"/>
</dbReference>
<dbReference type="KEGG" id="bfu:BCIN_12g04370"/>
<dbReference type="VEuPathDB" id="FungiDB:Bcin12g04370"/>
<feature type="compositionally biased region" description="Basic residues" evidence="2">
    <location>
        <begin position="165"/>
        <end position="178"/>
    </location>
</feature>
<evidence type="ECO:0000256" key="2">
    <source>
        <dbReference type="SAM" id="MobiDB-lite"/>
    </source>
</evidence>
<evidence type="ECO:0000259" key="3">
    <source>
        <dbReference type="PROSITE" id="PS50013"/>
    </source>
</evidence>
<organism evidence="4 5">
    <name type="scientific">Botryotinia fuckeliana (strain B05.10)</name>
    <name type="common">Noble rot fungus</name>
    <name type="synonym">Botrytis cinerea</name>
    <dbReference type="NCBI Taxonomy" id="332648"/>
    <lineage>
        <taxon>Eukaryota</taxon>
        <taxon>Fungi</taxon>
        <taxon>Dikarya</taxon>
        <taxon>Ascomycota</taxon>
        <taxon>Pezizomycotina</taxon>
        <taxon>Leotiomycetes</taxon>
        <taxon>Helotiales</taxon>
        <taxon>Sclerotiniaceae</taxon>
        <taxon>Botrytis</taxon>
    </lineage>
</organism>
<dbReference type="AlphaFoldDB" id="A0A384K035"/>
<protein>
    <recommendedName>
        <fullName evidence="3">Chromo domain-containing protein</fullName>
    </recommendedName>
</protein>
<proteinExistence type="predicted"/>
<dbReference type="Gene3D" id="2.40.50.40">
    <property type="match status" value="1"/>
</dbReference>
<dbReference type="RefSeq" id="XP_001545909.1">
    <property type="nucleotide sequence ID" value="XM_001545859.2"/>
</dbReference>
<reference evidence="4 5" key="2">
    <citation type="journal article" date="2012" name="Eukaryot. Cell">
        <title>Genome update of Botrytis cinerea strains B05.10 and T4.</title>
        <authorList>
            <person name="Staats M."/>
            <person name="van Kan J.A."/>
        </authorList>
    </citation>
    <scope>NUCLEOTIDE SEQUENCE [LARGE SCALE GENOMIC DNA]</scope>
    <source>
        <strain evidence="4 5">B05.10</strain>
    </source>
</reference>
<dbReference type="EMBL" id="CP009816">
    <property type="protein sequence ID" value="ATZ55887.1"/>
    <property type="molecule type" value="Genomic_DNA"/>
</dbReference>
<evidence type="ECO:0000313" key="5">
    <source>
        <dbReference type="Proteomes" id="UP000001798"/>
    </source>
</evidence>
<dbReference type="GeneID" id="5426376"/>
<evidence type="ECO:0000256" key="1">
    <source>
        <dbReference type="ARBA" id="ARBA00011353"/>
    </source>
</evidence>
<dbReference type="SUPFAM" id="SSF54160">
    <property type="entry name" value="Chromo domain-like"/>
    <property type="match status" value="1"/>
</dbReference>
<dbReference type="OrthoDB" id="3561256at2759"/>
<feature type="region of interest" description="Disordered" evidence="2">
    <location>
        <begin position="155"/>
        <end position="178"/>
    </location>
</feature>
<name>A0A384K035_BOTFB</name>
<gene>
    <name evidence="4" type="ORF">BCIN_12g04370</name>
</gene>
<dbReference type="GO" id="GO:0006338">
    <property type="term" value="P:chromatin remodeling"/>
    <property type="evidence" value="ECO:0007669"/>
    <property type="project" value="UniProtKB-ARBA"/>
</dbReference>
<reference evidence="4 5" key="3">
    <citation type="journal article" date="2017" name="Mol. Plant Pathol.">
        <title>A gapless genome sequence of the fungus Botrytis cinerea.</title>
        <authorList>
            <person name="Van Kan J.A."/>
            <person name="Stassen J.H."/>
            <person name="Mosbach A."/>
            <person name="Van Der Lee T.A."/>
            <person name="Faino L."/>
            <person name="Farmer A.D."/>
            <person name="Papasotiriou D.G."/>
            <person name="Zhou S."/>
            <person name="Seidl M.F."/>
            <person name="Cottam E."/>
            <person name="Edel D."/>
            <person name="Hahn M."/>
            <person name="Schwartz D.C."/>
            <person name="Dietrich R.A."/>
            <person name="Widdison S."/>
            <person name="Scalliet G."/>
        </authorList>
    </citation>
    <scope>NUCLEOTIDE SEQUENCE [LARGE SCALE GENOMIC DNA]</scope>
    <source>
        <strain evidence="4 5">B05.10</strain>
    </source>
</reference>
<dbReference type="Proteomes" id="UP000001798">
    <property type="component" value="Chromosome 12"/>
</dbReference>